<proteinExistence type="predicted"/>
<reference evidence="1" key="2">
    <citation type="submission" date="2019-10" db="EMBL/GenBank/DDBJ databases">
        <authorList>
            <consortium name="NCBI Pathogen Detection Project"/>
        </authorList>
    </citation>
    <scope>NUCLEOTIDE SEQUENCE</scope>
    <source>
        <strain evidence="1">AZ00058701</strain>
    </source>
</reference>
<dbReference type="AlphaFoldDB" id="A0AAN5T0A7"/>
<gene>
    <name evidence="1" type="ORF">JBJ86_06000</name>
</gene>
<comment type="caution">
    <text evidence="1">The sequence shown here is derived from an EMBL/GenBank/DDBJ whole genome shotgun (WGS) entry which is preliminary data.</text>
</comment>
<evidence type="ECO:0000313" key="1">
    <source>
        <dbReference type="EMBL" id="HAU1879802.1"/>
    </source>
</evidence>
<dbReference type="EMBL" id="DACWHX010000006">
    <property type="protein sequence ID" value="HAU1879802.1"/>
    <property type="molecule type" value="Genomic_DNA"/>
</dbReference>
<organism evidence="1 2">
    <name type="scientific">Legionella pneumophila</name>
    <dbReference type="NCBI Taxonomy" id="446"/>
    <lineage>
        <taxon>Bacteria</taxon>
        <taxon>Pseudomonadati</taxon>
        <taxon>Pseudomonadota</taxon>
        <taxon>Gammaproteobacteria</taxon>
        <taxon>Legionellales</taxon>
        <taxon>Legionellaceae</taxon>
        <taxon>Legionella</taxon>
    </lineage>
</organism>
<dbReference type="Proteomes" id="UP000866496">
    <property type="component" value="Unassembled WGS sequence"/>
</dbReference>
<accession>A0AAN5T0A7</accession>
<reference evidence="1" key="1">
    <citation type="journal article" date="2018" name="Genome Biol.">
        <title>SKESA: strategic k-mer extension for scrupulous assemblies.</title>
        <authorList>
            <person name="Souvorov A."/>
            <person name="Agarwala R."/>
            <person name="Lipman D.J."/>
        </authorList>
    </citation>
    <scope>NUCLEOTIDE SEQUENCE</scope>
    <source>
        <strain evidence="1">AZ00058701</strain>
    </source>
</reference>
<sequence length="77" mass="9254">MTSGRLGYIKNWLHKIIIQFYQYIATSIIQGGLMEENYVLFIYYLRINRKHGHNLILMIYISDKNIKFINIEKNICI</sequence>
<protein>
    <submittedName>
        <fullName evidence="1">Uncharacterized protein</fullName>
    </submittedName>
</protein>
<name>A0AAN5T0A7_LEGPN</name>
<evidence type="ECO:0000313" key="2">
    <source>
        <dbReference type="Proteomes" id="UP000866496"/>
    </source>
</evidence>